<evidence type="ECO:0000259" key="3">
    <source>
        <dbReference type="Pfam" id="PF00582"/>
    </source>
</evidence>
<dbReference type="AlphaFoldDB" id="A0A5S9F3I4"/>
<dbReference type="InterPro" id="IPR006015">
    <property type="entry name" value="Universal_stress_UspA"/>
</dbReference>
<dbReference type="RefSeq" id="WP_151968353.1">
    <property type="nucleotide sequence ID" value="NZ_AP019860.1"/>
</dbReference>
<name>A0A5S9F3I4_UABAM</name>
<comment type="subcellular location">
    <subcellularLocation>
        <location evidence="2">Cytoplasm</location>
    </subcellularLocation>
</comment>
<dbReference type="Pfam" id="PF00582">
    <property type="entry name" value="Usp"/>
    <property type="match status" value="1"/>
</dbReference>
<reference evidence="4 5" key="1">
    <citation type="submission" date="2019-08" db="EMBL/GenBank/DDBJ databases">
        <title>Complete genome sequence of Candidatus Uab amorphum.</title>
        <authorList>
            <person name="Shiratori T."/>
            <person name="Suzuki S."/>
            <person name="Kakizawa Y."/>
            <person name="Ishida K."/>
        </authorList>
    </citation>
    <scope>NUCLEOTIDE SEQUENCE [LARGE SCALE GENOMIC DNA]</scope>
    <source>
        <strain evidence="4 5">SRT547</strain>
    </source>
</reference>
<evidence type="ECO:0000256" key="1">
    <source>
        <dbReference type="ARBA" id="ARBA00008791"/>
    </source>
</evidence>
<dbReference type="InterPro" id="IPR006016">
    <property type="entry name" value="UspA"/>
</dbReference>
<dbReference type="Proteomes" id="UP000326354">
    <property type="component" value="Chromosome"/>
</dbReference>
<dbReference type="SUPFAM" id="SSF52402">
    <property type="entry name" value="Adenine nucleotide alpha hydrolases-like"/>
    <property type="match status" value="1"/>
</dbReference>
<proteinExistence type="inferred from homology"/>
<organism evidence="4 5">
    <name type="scientific">Uabimicrobium amorphum</name>
    <dbReference type="NCBI Taxonomy" id="2596890"/>
    <lineage>
        <taxon>Bacteria</taxon>
        <taxon>Pseudomonadati</taxon>
        <taxon>Planctomycetota</taxon>
        <taxon>Candidatus Uabimicrobiia</taxon>
        <taxon>Candidatus Uabimicrobiales</taxon>
        <taxon>Candidatus Uabimicrobiaceae</taxon>
        <taxon>Candidatus Uabimicrobium</taxon>
    </lineage>
</organism>
<dbReference type="PANTHER" id="PTHR46268">
    <property type="entry name" value="STRESS RESPONSE PROTEIN NHAX"/>
    <property type="match status" value="1"/>
</dbReference>
<protein>
    <recommendedName>
        <fullName evidence="2">Universal stress protein</fullName>
    </recommendedName>
</protein>
<dbReference type="Gene3D" id="3.40.50.620">
    <property type="entry name" value="HUPs"/>
    <property type="match status" value="1"/>
</dbReference>
<dbReference type="OrthoDB" id="9799749at2"/>
<sequence length="146" mass="16656">MYKKILIPIDRSEHSQKSVEHGIALASSFDAEIVLLHCYDYPEILNDEFLIYGIPDSYIQNIKKNIESHSQEFLQGIKDKCIENKVSVTIEFREGHPGHNIVTAAEELNADLIVMGSRHMGMLKRLIFTSSSNYVLHHSKISIFVI</sequence>
<feature type="domain" description="UspA" evidence="3">
    <location>
        <begin position="1"/>
        <end position="146"/>
    </location>
</feature>
<dbReference type="GO" id="GO:0005737">
    <property type="term" value="C:cytoplasm"/>
    <property type="evidence" value="ECO:0007669"/>
    <property type="project" value="UniProtKB-SubCell"/>
</dbReference>
<dbReference type="KEGG" id="uam:UABAM_02539"/>
<dbReference type="PANTHER" id="PTHR46268:SF6">
    <property type="entry name" value="UNIVERSAL STRESS PROTEIN UP12"/>
    <property type="match status" value="1"/>
</dbReference>
<dbReference type="EMBL" id="AP019860">
    <property type="protein sequence ID" value="BBM84183.1"/>
    <property type="molecule type" value="Genomic_DNA"/>
</dbReference>
<dbReference type="CDD" id="cd00293">
    <property type="entry name" value="USP-like"/>
    <property type="match status" value="1"/>
</dbReference>
<keyword evidence="2" id="KW-0963">Cytoplasm</keyword>
<keyword evidence="5" id="KW-1185">Reference proteome</keyword>
<dbReference type="PRINTS" id="PR01438">
    <property type="entry name" value="UNVRSLSTRESS"/>
</dbReference>
<evidence type="ECO:0000313" key="4">
    <source>
        <dbReference type="EMBL" id="BBM84183.1"/>
    </source>
</evidence>
<gene>
    <name evidence="4" type="ORF">UABAM_02539</name>
</gene>
<dbReference type="InterPro" id="IPR014729">
    <property type="entry name" value="Rossmann-like_a/b/a_fold"/>
</dbReference>
<dbReference type="PIRSF" id="PIRSF006276">
    <property type="entry name" value="UspA"/>
    <property type="match status" value="1"/>
</dbReference>
<evidence type="ECO:0000313" key="5">
    <source>
        <dbReference type="Proteomes" id="UP000326354"/>
    </source>
</evidence>
<accession>A0A5S9F3I4</accession>
<comment type="similarity">
    <text evidence="1 2">Belongs to the universal stress protein A family.</text>
</comment>
<evidence type="ECO:0000256" key="2">
    <source>
        <dbReference type="PIRNR" id="PIRNR006276"/>
    </source>
</evidence>